<evidence type="ECO:0000259" key="2">
    <source>
        <dbReference type="Pfam" id="PF00534"/>
    </source>
</evidence>
<evidence type="ECO:0000313" key="4">
    <source>
        <dbReference type="EMBL" id="MBB6052402.1"/>
    </source>
</evidence>
<dbReference type="RefSeq" id="WP_184201382.1">
    <property type="nucleotide sequence ID" value="NZ_JACHGW010000004.1"/>
</dbReference>
<dbReference type="AlphaFoldDB" id="A0A7W9ST66"/>
<feature type="domain" description="Glycosyl transferase family 1" evidence="2">
    <location>
        <begin position="181"/>
        <end position="333"/>
    </location>
</feature>
<dbReference type="GO" id="GO:0009103">
    <property type="term" value="P:lipopolysaccharide biosynthetic process"/>
    <property type="evidence" value="ECO:0007669"/>
    <property type="project" value="TreeGrafter"/>
</dbReference>
<comment type="caution">
    <text evidence="4">The sequence shown here is derived from an EMBL/GenBank/DDBJ whole genome shotgun (WGS) entry which is preliminary data.</text>
</comment>
<dbReference type="GO" id="GO:0016757">
    <property type="term" value="F:glycosyltransferase activity"/>
    <property type="evidence" value="ECO:0007669"/>
    <property type="project" value="InterPro"/>
</dbReference>
<gene>
    <name evidence="4" type="ORF">HNQ39_004223</name>
</gene>
<dbReference type="CDD" id="cd03809">
    <property type="entry name" value="GT4_MtfB-like"/>
    <property type="match status" value="1"/>
</dbReference>
<evidence type="ECO:0000256" key="1">
    <source>
        <dbReference type="ARBA" id="ARBA00022679"/>
    </source>
</evidence>
<keyword evidence="5" id="KW-1185">Reference proteome</keyword>
<organism evidence="4 5">
    <name type="scientific">Armatimonas rosea</name>
    <dbReference type="NCBI Taxonomy" id="685828"/>
    <lineage>
        <taxon>Bacteria</taxon>
        <taxon>Bacillati</taxon>
        <taxon>Armatimonadota</taxon>
        <taxon>Armatimonadia</taxon>
        <taxon>Armatimonadales</taxon>
        <taxon>Armatimonadaceae</taxon>
        <taxon>Armatimonas</taxon>
    </lineage>
</organism>
<reference evidence="4 5" key="1">
    <citation type="submission" date="2020-08" db="EMBL/GenBank/DDBJ databases">
        <title>Genomic Encyclopedia of Type Strains, Phase IV (KMG-IV): sequencing the most valuable type-strain genomes for metagenomic binning, comparative biology and taxonomic classification.</title>
        <authorList>
            <person name="Goeker M."/>
        </authorList>
    </citation>
    <scope>NUCLEOTIDE SEQUENCE [LARGE SCALE GENOMIC DNA]</scope>
    <source>
        <strain evidence="4 5">DSM 23562</strain>
    </source>
</reference>
<dbReference type="PANTHER" id="PTHR46401:SF2">
    <property type="entry name" value="GLYCOSYLTRANSFERASE WBBK-RELATED"/>
    <property type="match status" value="1"/>
</dbReference>
<accession>A0A7W9ST66</accession>
<proteinExistence type="predicted"/>
<name>A0A7W9ST66_ARMRO</name>
<dbReference type="Proteomes" id="UP000520814">
    <property type="component" value="Unassembled WGS sequence"/>
</dbReference>
<dbReference type="Gene3D" id="3.40.50.2000">
    <property type="entry name" value="Glycogen Phosphorylase B"/>
    <property type="match status" value="2"/>
</dbReference>
<keyword evidence="1 4" id="KW-0808">Transferase</keyword>
<dbReference type="Pfam" id="PF13439">
    <property type="entry name" value="Glyco_transf_4"/>
    <property type="match status" value="1"/>
</dbReference>
<dbReference type="Pfam" id="PF00534">
    <property type="entry name" value="Glycos_transf_1"/>
    <property type="match status" value="1"/>
</dbReference>
<protein>
    <submittedName>
        <fullName evidence="4">Glycosyltransferase involved in cell wall biosynthesis</fullName>
    </submittedName>
</protein>
<dbReference type="SUPFAM" id="SSF53756">
    <property type="entry name" value="UDP-Glycosyltransferase/glycogen phosphorylase"/>
    <property type="match status" value="1"/>
</dbReference>
<feature type="domain" description="Glycosyltransferase subfamily 4-like N-terminal" evidence="3">
    <location>
        <begin position="54"/>
        <end position="159"/>
    </location>
</feature>
<dbReference type="EMBL" id="JACHGW010000004">
    <property type="protein sequence ID" value="MBB6052402.1"/>
    <property type="molecule type" value="Genomic_DNA"/>
</dbReference>
<sequence length="361" mass="39738">MKRYAQELTQALLNLNTPGWQYESLTCHHVEPIAKLLPGNLGVQTAERLGRLVRYPLVAKQAKGDLFHILDHSHAHLIDSLTPERTLITCHDIIPLLASRGKIDIPVTPNARRNFPKIIANLERARAVLAISESTKANLLEYTKIPAEKIHVVYYGVNPRFTATPPNGQTREQERTGVLAEYKIPADARVLMHVGTTGRYKNNPALVKLLHALDPNTYLLRVGAPFYDDEEALVDSLGVRSRLIQAGKIYDDARLAAHYRAADLFVFPSIWEGFGWPPLEAMACGTPAVTSNVASLPEVVGSAGVTVGPHDHAALAAAVDSLLKDTSRLEALRVQAVAQAARFTWERCGSQTQAVYEKVTR</sequence>
<dbReference type="InterPro" id="IPR001296">
    <property type="entry name" value="Glyco_trans_1"/>
</dbReference>
<dbReference type="PANTHER" id="PTHR46401">
    <property type="entry name" value="GLYCOSYLTRANSFERASE WBBK-RELATED"/>
    <property type="match status" value="1"/>
</dbReference>
<dbReference type="InterPro" id="IPR028098">
    <property type="entry name" value="Glyco_trans_4-like_N"/>
</dbReference>
<evidence type="ECO:0000259" key="3">
    <source>
        <dbReference type="Pfam" id="PF13439"/>
    </source>
</evidence>
<evidence type="ECO:0000313" key="5">
    <source>
        <dbReference type="Proteomes" id="UP000520814"/>
    </source>
</evidence>